<evidence type="ECO:0000259" key="2">
    <source>
        <dbReference type="Pfam" id="PF13649"/>
    </source>
</evidence>
<keyword evidence="3" id="KW-0489">Methyltransferase</keyword>
<dbReference type="GO" id="GO:0008168">
    <property type="term" value="F:methyltransferase activity"/>
    <property type="evidence" value="ECO:0007669"/>
    <property type="project" value="UniProtKB-KW"/>
</dbReference>
<dbReference type="CDD" id="cd02440">
    <property type="entry name" value="AdoMet_MTases"/>
    <property type="match status" value="1"/>
</dbReference>
<organism evidence="3 4">
    <name type="scientific">Hydrogenispora ethanolica</name>
    <dbReference type="NCBI Taxonomy" id="1082276"/>
    <lineage>
        <taxon>Bacteria</taxon>
        <taxon>Bacillati</taxon>
        <taxon>Bacillota</taxon>
        <taxon>Hydrogenispora</taxon>
    </lineage>
</organism>
<dbReference type="Pfam" id="PF13649">
    <property type="entry name" value="Methyltransf_25"/>
    <property type="match status" value="1"/>
</dbReference>
<evidence type="ECO:0000313" key="4">
    <source>
        <dbReference type="Proteomes" id="UP000295008"/>
    </source>
</evidence>
<dbReference type="PANTHER" id="PTHR43861">
    <property type="entry name" value="TRANS-ACONITATE 2-METHYLTRANSFERASE-RELATED"/>
    <property type="match status" value="1"/>
</dbReference>
<dbReference type="SUPFAM" id="SSF53335">
    <property type="entry name" value="S-adenosyl-L-methionine-dependent methyltransferases"/>
    <property type="match status" value="1"/>
</dbReference>
<dbReference type="GO" id="GO:0032259">
    <property type="term" value="P:methylation"/>
    <property type="evidence" value="ECO:0007669"/>
    <property type="project" value="UniProtKB-KW"/>
</dbReference>
<dbReference type="Gene3D" id="3.40.50.150">
    <property type="entry name" value="Vaccinia Virus protein VP39"/>
    <property type="match status" value="1"/>
</dbReference>
<proteinExistence type="predicted"/>
<gene>
    <name evidence="3" type="ORF">EDC14_1003128</name>
</gene>
<feature type="domain" description="Methyltransferase" evidence="2">
    <location>
        <begin position="40"/>
        <end position="134"/>
    </location>
</feature>
<sequence length="200" mass="22341">MEANLYEDAHVYDVLFGAAVSQPELDFYSFFIRQFGEPALELACGTGRITTALAQSGLDLHGLDLSPAMLEHARQKAQAAGKDIPFYCADMRDFAIGRRFGFIFIPCQSFQHLHTRKDVEGCLAAVRDHLLPGGAFLIQVFNPYPPLLASDPTRRIPTSREILLGRADGGTVLRRVSEPLRRREPNPPCHLFLSYGRRPD</sequence>
<accession>A0A4R1S765</accession>
<keyword evidence="1 3" id="KW-0808">Transferase</keyword>
<dbReference type="RefSeq" id="WP_165907768.1">
    <property type="nucleotide sequence ID" value="NZ_SLUN01000003.1"/>
</dbReference>
<dbReference type="EMBL" id="SLUN01000003">
    <property type="protein sequence ID" value="TCL75196.1"/>
    <property type="molecule type" value="Genomic_DNA"/>
</dbReference>
<comment type="caution">
    <text evidence="3">The sequence shown here is derived from an EMBL/GenBank/DDBJ whole genome shotgun (WGS) entry which is preliminary data.</text>
</comment>
<dbReference type="InterPro" id="IPR029063">
    <property type="entry name" value="SAM-dependent_MTases_sf"/>
</dbReference>
<dbReference type="AlphaFoldDB" id="A0A4R1S765"/>
<evidence type="ECO:0000256" key="1">
    <source>
        <dbReference type="ARBA" id="ARBA00022679"/>
    </source>
</evidence>
<name>A0A4R1S765_HYDET</name>
<reference evidence="3 4" key="1">
    <citation type="submission" date="2019-03" db="EMBL/GenBank/DDBJ databases">
        <title>Genomic Encyclopedia of Type Strains, Phase IV (KMG-IV): sequencing the most valuable type-strain genomes for metagenomic binning, comparative biology and taxonomic classification.</title>
        <authorList>
            <person name="Goeker M."/>
        </authorList>
    </citation>
    <scope>NUCLEOTIDE SEQUENCE [LARGE SCALE GENOMIC DNA]</scope>
    <source>
        <strain evidence="3 4">LX-B</strain>
    </source>
</reference>
<evidence type="ECO:0000313" key="3">
    <source>
        <dbReference type="EMBL" id="TCL75196.1"/>
    </source>
</evidence>
<dbReference type="InterPro" id="IPR041698">
    <property type="entry name" value="Methyltransf_25"/>
</dbReference>
<protein>
    <submittedName>
        <fullName evidence="3">Methyltransferase family protein</fullName>
    </submittedName>
</protein>
<dbReference type="Proteomes" id="UP000295008">
    <property type="component" value="Unassembled WGS sequence"/>
</dbReference>
<keyword evidence="4" id="KW-1185">Reference proteome</keyword>